<name>A0A927HAP5_9BACI</name>
<protein>
    <submittedName>
        <fullName evidence="2">Paeninodin family lasso peptide</fullName>
    </submittedName>
</protein>
<evidence type="ECO:0000313" key="2">
    <source>
        <dbReference type="EMBL" id="MBD3107661.1"/>
    </source>
</evidence>
<dbReference type="Proteomes" id="UP000602076">
    <property type="component" value="Unassembled WGS sequence"/>
</dbReference>
<feature type="compositionally biased region" description="Basic residues" evidence="1">
    <location>
        <begin position="32"/>
        <end position="43"/>
    </location>
</feature>
<dbReference type="NCBIfam" id="NF033524">
    <property type="entry name" value="lasso_PadeA_fam"/>
    <property type="match status" value="1"/>
</dbReference>
<proteinExistence type="predicted"/>
<organism evidence="2 3">
    <name type="scientific">Peribacillus faecalis</name>
    <dbReference type="NCBI Taxonomy" id="2772559"/>
    <lineage>
        <taxon>Bacteria</taxon>
        <taxon>Bacillati</taxon>
        <taxon>Bacillota</taxon>
        <taxon>Bacilli</taxon>
        <taxon>Bacillales</taxon>
        <taxon>Bacillaceae</taxon>
        <taxon>Peribacillus</taxon>
    </lineage>
</organism>
<keyword evidence="3" id="KW-1185">Reference proteome</keyword>
<comment type="caution">
    <text evidence="2">The sequence shown here is derived from an EMBL/GenBank/DDBJ whole genome shotgun (WGS) entry which is preliminary data.</text>
</comment>
<accession>A0A927HAP5</accession>
<sequence length="62" mass="6437">MLNWIKPELEVLDVRMTLKGISGGSGSGGGGGKHKCNKGHSHHGPGNCPDPTPTDPVYPTES</sequence>
<reference evidence="2" key="1">
    <citation type="submission" date="2020-09" db="EMBL/GenBank/DDBJ databases">
        <title>Bacillus faecalis sp. nov., a moderately halophilic bacterium isolated from cow faeces.</title>
        <authorList>
            <person name="Jiang L."/>
            <person name="Lee J."/>
        </authorList>
    </citation>
    <scope>NUCLEOTIDE SEQUENCE</scope>
    <source>
        <strain evidence="2">AGMB 02131</strain>
    </source>
</reference>
<evidence type="ECO:0000313" key="3">
    <source>
        <dbReference type="Proteomes" id="UP000602076"/>
    </source>
</evidence>
<dbReference type="AlphaFoldDB" id="A0A927HAP5"/>
<dbReference type="InterPro" id="IPR049825">
    <property type="entry name" value="Lasso_PadeA-like"/>
</dbReference>
<dbReference type="RefSeq" id="WP_190997208.1">
    <property type="nucleotide sequence ID" value="NZ_JACXSI010000009.1"/>
</dbReference>
<dbReference type="EMBL" id="JACXSI010000009">
    <property type="protein sequence ID" value="MBD3107661.1"/>
    <property type="molecule type" value="Genomic_DNA"/>
</dbReference>
<gene>
    <name evidence="2" type="ORF">IEO70_04715</name>
</gene>
<evidence type="ECO:0000256" key="1">
    <source>
        <dbReference type="SAM" id="MobiDB-lite"/>
    </source>
</evidence>
<feature type="region of interest" description="Disordered" evidence="1">
    <location>
        <begin position="19"/>
        <end position="62"/>
    </location>
</feature>
<feature type="compositionally biased region" description="Gly residues" evidence="1">
    <location>
        <begin position="21"/>
        <end position="31"/>
    </location>
</feature>